<feature type="compositionally biased region" description="Polar residues" evidence="5">
    <location>
        <begin position="202"/>
        <end position="211"/>
    </location>
</feature>
<dbReference type="PANTHER" id="PTHR16290:SF0">
    <property type="entry name" value="DECAPPING PROTEIN 1, ISOFORM A"/>
    <property type="match status" value="1"/>
</dbReference>
<evidence type="ECO:0000313" key="7">
    <source>
        <dbReference type="Proteomes" id="UP000008743"/>
    </source>
</evidence>
<evidence type="ECO:0000256" key="3">
    <source>
        <dbReference type="ARBA" id="ARBA00022490"/>
    </source>
</evidence>
<sequence>MAALSTPISGLAMTLSVLQRRDNTITRVVDKATSATLYEFDQATKQWAATSDVTEYVTPDVQFQQAAGAIYGIWFYSPEERERIGNLLMRAPAQAPAAHPYHPGQQNGGGAPTMNGPPMVQGFGANPYPMAYVPQNTMGMMHGHFAAPGMMPQPGVPYHGPAPGVALVAPIPSGGHTAAPPAGTKVDVMEMMKKAAQDHQQRVASGAQSTFAGANPAAALPHPASPAQPRPPGPIPQQQLQSHSSFEDPAILQASSAKPSAADKTSVQRQLFPSDNSAAASGILPTPINGVNNSISETDANSDPADLLGTILGRALKTLTTAEAPNPAEDVLLSPLDLQAAARRNSAEAAGAPFRSKKPLTKDELRQILISKLTTDDTFVNNLFRDYTRRWKQQHSQQQAPLTRPLLPQ</sequence>
<dbReference type="Pfam" id="PF06058">
    <property type="entry name" value="DCP1"/>
    <property type="match status" value="1"/>
</dbReference>
<evidence type="ECO:0000313" key="6">
    <source>
        <dbReference type="EMBL" id="KJE92864.1"/>
    </source>
</evidence>
<dbReference type="InParanoid" id="A0A0D2X2N4"/>
<reference evidence="7" key="1">
    <citation type="submission" date="2011-02" db="EMBL/GenBank/DDBJ databases">
        <title>The Genome Sequence of Capsaspora owczarzaki ATCC 30864.</title>
        <authorList>
            <person name="Russ C."/>
            <person name="Cuomo C."/>
            <person name="Burger G."/>
            <person name="Gray M.W."/>
            <person name="Holland P.W.H."/>
            <person name="King N."/>
            <person name="Lang F.B.F."/>
            <person name="Roger A.J."/>
            <person name="Ruiz-Trillo I."/>
            <person name="Young S.K."/>
            <person name="Zeng Q."/>
            <person name="Gargeya S."/>
            <person name="Alvarado L."/>
            <person name="Berlin A."/>
            <person name="Chapman S.B."/>
            <person name="Chen Z."/>
            <person name="Freedman E."/>
            <person name="Gellesch M."/>
            <person name="Goldberg J."/>
            <person name="Griggs A."/>
            <person name="Gujja S."/>
            <person name="Heilman E."/>
            <person name="Heiman D."/>
            <person name="Howarth C."/>
            <person name="Mehta T."/>
            <person name="Neiman D."/>
            <person name="Pearson M."/>
            <person name="Roberts A."/>
            <person name="Saif S."/>
            <person name="Shea T."/>
            <person name="Shenoy N."/>
            <person name="Sisk P."/>
            <person name="Stolte C."/>
            <person name="Sykes S."/>
            <person name="White J."/>
            <person name="Yandava C."/>
            <person name="Haas B."/>
            <person name="Nusbaum C."/>
            <person name="Birren B."/>
        </authorList>
    </citation>
    <scope>NUCLEOTIDE SEQUENCE</scope>
    <source>
        <strain evidence="7">ATCC 30864</strain>
    </source>
</reference>
<dbReference type="InterPro" id="IPR010334">
    <property type="entry name" value="Dcp1"/>
</dbReference>
<feature type="region of interest" description="Disordered" evidence="5">
    <location>
        <begin position="194"/>
        <end position="245"/>
    </location>
</feature>
<name>A0A0D2X2N4_CAPO3</name>
<evidence type="ECO:0000256" key="2">
    <source>
        <dbReference type="ARBA" id="ARBA00008778"/>
    </source>
</evidence>
<evidence type="ECO:0000256" key="1">
    <source>
        <dbReference type="ARBA" id="ARBA00004496"/>
    </source>
</evidence>
<dbReference type="SUPFAM" id="SSF50729">
    <property type="entry name" value="PH domain-like"/>
    <property type="match status" value="1"/>
</dbReference>
<dbReference type="GO" id="GO:0000932">
    <property type="term" value="C:P-body"/>
    <property type="evidence" value="ECO:0007669"/>
    <property type="project" value="TreeGrafter"/>
</dbReference>
<dbReference type="GO" id="GO:0000290">
    <property type="term" value="P:deadenylation-dependent decapping of nuclear-transcribed mRNA"/>
    <property type="evidence" value="ECO:0007669"/>
    <property type="project" value="InterPro"/>
</dbReference>
<feature type="region of interest" description="Disordered" evidence="5">
    <location>
        <begin position="96"/>
        <end position="115"/>
    </location>
</feature>
<keyword evidence="7" id="KW-1185">Reference proteome</keyword>
<organism evidence="6 7">
    <name type="scientific">Capsaspora owczarzaki (strain ATCC 30864)</name>
    <dbReference type="NCBI Taxonomy" id="595528"/>
    <lineage>
        <taxon>Eukaryota</taxon>
        <taxon>Filasterea</taxon>
        <taxon>Capsaspora</taxon>
    </lineage>
</organism>
<dbReference type="Gene3D" id="2.30.29.30">
    <property type="entry name" value="Pleckstrin-homology domain (PH domain)/Phosphotyrosine-binding domain (PTB)"/>
    <property type="match status" value="1"/>
</dbReference>
<dbReference type="PANTHER" id="PTHR16290">
    <property type="entry name" value="TRANSCRIPTION FACTOR SMIF DECAPPING ENZYME DCP1"/>
    <property type="match status" value="1"/>
</dbReference>
<accession>A0A0D2X2N4</accession>
<dbReference type="GO" id="GO:0006397">
    <property type="term" value="P:mRNA processing"/>
    <property type="evidence" value="ECO:0007669"/>
    <property type="project" value="UniProtKB-KW"/>
</dbReference>
<keyword evidence="4" id="KW-0507">mRNA processing</keyword>
<dbReference type="EMBL" id="KE346364">
    <property type="protein sequence ID" value="KJE92864.1"/>
    <property type="molecule type" value="Genomic_DNA"/>
</dbReference>
<feature type="compositionally biased region" description="Pro residues" evidence="5">
    <location>
        <begin position="223"/>
        <end position="235"/>
    </location>
</feature>
<comment type="similarity">
    <text evidence="2">Belongs to the DCP1 family.</text>
</comment>
<dbReference type="InterPro" id="IPR011993">
    <property type="entry name" value="PH-like_dom_sf"/>
</dbReference>
<keyword evidence="3" id="KW-0963">Cytoplasm</keyword>
<evidence type="ECO:0000256" key="5">
    <source>
        <dbReference type="SAM" id="MobiDB-lite"/>
    </source>
</evidence>
<dbReference type="GO" id="GO:0003729">
    <property type="term" value="F:mRNA binding"/>
    <property type="evidence" value="ECO:0007669"/>
    <property type="project" value="TreeGrafter"/>
</dbReference>
<dbReference type="STRING" id="595528.A0A0D2X2N4"/>
<comment type="subcellular location">
    <subcellularLocation>
        <location evidence="1">Cytoplasm</location>
    </subcellularLocation>
</comment>
<proteinExistence type="inferred from homology"/>
<dbReference type="eggNOG" id="KOG2868">
    <property type="taxonomic scope" value="Eukaryota"/>
</dbReference>
<dbReference type="AlphaFoldDB" id="A0A0D2X2N4"/>
<dbReference type="Proteomes" id="UP000008743">
    <property type="component" value="Unassembled WGS sequence"/>
</dbReference>
<protein>
    <submittedName>
        <fullName evidence="6">Uncharacterized protein</fullName>
    </submittedName>
</protein>
<feature type="compositionally biased region" description="Low complexity" evidence="5">
    <location>
        <begin position="212"/>
        <end position="222"/>
    </location>
</feature>
<gene>
    <name evidence="6" type="ORF">CAOG_003755</name>
</gene>
<evidence type="ECO:0000256" key="4">
    <source>
        <dbReference type="ARBA" id="ARBA00022664"/>
    </source>
</evidence>
<dbReference type="GO" id="GO:0008047">
    <property type="term" value="F:enzyme activator activity"/>
    <property type="evidence" value="ECO:0007669"/>
    <property type="project" value="InterPro"/>
</dbReference>
<dbReference type="OrthoDB" id="440673at2759"/>
<dbReference type="GO" id="GO:0031087">
    <property type="term" value="P:deadenylation-independent decapping of nuclear-transcribed mRNA"/>
    <property type="evidence" value="ECO:0007669"/>
    <property type="project" value="TreeGrafter"/>
</dbReference>